<organism evidence="2 3">
    <name type="scientific">Populus alba x Populus x berolinensis</name>
    <dbReference type="NCBI Taxonomy" id="444605"/>
    <lineage>
        <taxon>Eukaryota</taxon>
        <taxon>Viridiplantae</taxon>
        <taxon>Streptophyta</taxon>
        <taxon>Embryophyta</taxon>
        <taxon>Tracheophyta</taxon>
        <taxon>Spermatophyta</taxon>
        <taxon>Magnoliopsida</taxon>
        <taxon>eudicotyledons</taxon>
        <taxon>Gunneridae</taxon>
        <taxon>Pentapetalae</taxon>
        <taxon>rosids</taxon>
        <taxon>fabids</taxon>
        <taxon>Malpighiales</taxon>
        <taxon>Salicaceae</taxon>
        <taxon>Saliceae</taxon>
        <taxon>Populus</taxon>
    </lineage>
</organism>
<proteinExistence type="predicted"/>
<protein>
    <recommendedName>
        <fullName evidence="4">Secreted protein</fullName>
    </recommendedName>
</protein>
<reference evidence="2 3" key="1">
    <citation type="journal article" date="2023" name="Mol. Ecol. Resour.">
        <title>Chromosome-level genome assembly of a triploid poplar Populus alba 'Berolinensis'.</title>
        <authorList>
            <person name="Chen S."/>
            <person name="Yu Y."/>
            <person name="Wang X."/>
            <person name="Wang S."/>
            <person name="Zhang T."/>
            <person name="Zhou Y."/>
            <person name="He R."/>
            <person name="Meng N."/>
            <person name="Wang Y."/>
            <person name="Liu W."/>
            <person name="Liu Z."/>
            <person name="Liu J."/>
            <person name="Guo Q."/>
            <person name="Huang H."/>
            <person name="Sederoff R.R."/>
            <person name="Wang G."/>
            <person name="Qu G."/>
            <person name="Chen S."/>
        </authorList>
    </citation>
    <scope>NUCLEOTIDE SEQUENCE [LARGE SCALE GENOMIC DNA]</scope>
    <source>
        <strain evidence="2">SC-2020</strain>
    </source>
</reference>
<accession>A0AAD6LLD2</accession>
<dbReference type="Proteomes" id="UP001164929">
    <property type="component" value="Chromosome 16"/>
</dbReference>
<sequence length="154" mass="17654">MTKLLVAFLVVSVQLTVGSQWRRSVSWRLDSCMQMDMDCLREGRQVKDTVQTGLMTMSLGDLKRRARWADHRCMIVSFEFNILKSFTLCMSIRREESAHLVLWSARFQAVVPAAASSFFSLVGSPFTTTMDIATASLTCYDRVEAWNSLRRVWL</sequence>
<evidence type="ECO:0000313" key="2">
    <source>
        <dbReference type="EMBL" id="KAJ6969252.1"/>
    </source>
</evidence>
<evidence type="ECO:0000256" key="1">
    <source>
        <dbReference type="SAM" id="SignalP"/>
    </source>
</evidence>
<comment type="caution">
    <text evidence="2">The sequence shown here is derived from an EMBL/GenBank/DDBJ whole genome shotgun (WGS) entry which is preliminary data.</text>
</comment>
<keyword evidence="3" id="KW-1185">Reference proteome</keyword>
<dbReference type="EMBL" id="JAQIZT010000016">
    <property type="protein sequence ID" value="KAJ6969252.1"/>
    <property type="molecule type" value="Genomic_DNA"/>
</dbReference>
<evidence type="ECO:0008006" key="4">
    <source>
        <dbReference type="Google" id="ProtNLM"/>
    </source>
</evidence>
<name>A0AAD6LLD2_9ROSI</name>
<feature type="chain" id="PRO_5041937718" description="Secreted protein" evidence="1">
    <location>
        <begin position="19"/>
        <end position="154"/>
    </location>
</feature>
<keyword evidence="1" id="KW-0732">Signal</keyword>
<evidence type="ECO:0000313" key="3">
    <source>
        <dbReference type="Proteomes" id="UP001164929"/>
    </source>
</evidence>
<feature type="signal peptide" evidence="1">
    <location>
        <begin position="1"/>
        <end position="18"/>
    </location>
</feature>
<gene>
    <name evidence="2" type="ORF">NC653_037041</name>
</gene>
<dbReference type="AlphaFoldDB" id="A0AAD6LLD2"/>